<protein>
    <submittedName>
        <fullName evidence="1">Uncharacterized protein</fullName>
    </submittedName>
</protein>
<dbReference type="EMBL" id="AZCU01000004">
    <property type="protein sequence ID" value="KRK26229.1"/>
    <property type="molecule type" value="Genomic_DNA"/>
</dbReference>
<organism evidence="1 2">
    <name type="scientific">Lactiplantibacillus pentosus DSM 20314</name>
    <dbReference type="NCBI Taxonomy" id="1423791"/>
    <lineage>
        <taxon>Bacteria</taxon>
        <taxon>Bacillati</taxon>
        <taxon>Bacillota</taxon>
        <taxon>Bacilli</taxon>
        <taxon>Lactobacillales</taxon>
        <taxon>Lactobacillaceae</taxon>
        <taxon>Lactiplantibacillus</taxon>
    </lineage>
</organism>
<reference evidence="1 2" key="1">
    <citation type="journal article" date="2015" name="Genome Announc.">
        <title>Expanding the biotechnology potential of lactobacilli through comparative genomics of 213 strains and associated genera.</title>
        <authorList>
            <person name="Sun Z."/>
            <person name="Harris H.M."/>
            <person name="McCann A."/>
            <person name="Guo C."/>
            <person name="Argimon S."/>
            <person name="Zhang W."/>
            <person name="Yang X."/>
            <person name="Jeffery I.B."/>
            <person name="Cooney J.C."/>
            <person name="Kagawa T.F."/>
            <person name="Liu W."/>
            <person name="Song Y."/>
            <person name="Salvetti E."/>
            <person name="Wrobel A."/>
            <person name="Rasinkangas P."/>
            <person name="Parkhill J."/>
            <person name="Rea M.C."/>
            <person name="O'Sullivan O."/>
            <person name="Ritari J."/>
            <person name="Douillard F.P."/>
            <person name="Paul Ross R."/>
            <person name="Yang R."/>
            <person name="Briner A.E."/>
            <person name="Felis G.E."/>
            <person name="de Vos W.M."/>
            <person name="Barrangou R."/>
            <person name="Klaenhammer T.R."/>
            <person name="Caufield P.W."/>
            <person name="Cui Y."/>
            <person name="Zhang H."/>
            <person name="O'Toole P.W."/>
        </authorList>
    </citation>
    <scope>NUCLEOTIDE SEQUENCE [LARGE SCALE GENOMIC DNA]</scope>
    <source>
        <strain evidence="1 2">DSM 20314</strain>
    </source>
</reference>
<proteinExistence type="predicted"/>
<comment type="caution">
    <text evidence="1">The sequence shown here is derived from an EMBL/GenBank/DDBJ whole genome shotgun (WGS) entry which is preliminary data.</text>
</comment>
<dbReference type="AlphaFoldDB" id="A0A837RC74"/>
<name>A0A837RC74_LACPE</name>
<sequence>MIKKCQVGLLFVSRAAPYSDLRGWLTTLEQGGHRFELTQKTTAQFQIRVFF</sequence>
<evidence type="ECO:0000313" key="1">
    <source>
        <dbReference type="EMBL" id="KRK26229.1"/>
    </source>
</evidence>
<dbReference type="Proteomes" id="UP000051020">
    <property type="component" value="Unassembled WGS sequence"/>
</dbReference>
<evidence type="ECO:0000313" key="2">
    <source>
        <dbReference type="Proteomes" id="UP000051020"/>
    </source>
</evidence>
<gene>
    <name evidence="1" type="ORF">FD24_GL002574</name>
</gene>
<accession>A0A837RC74</accession>